<evidence type="ECO:0008006" key="4">
    <source>
        <dbReference type="Google" id="ProtNLM"/>
    </source>
</evidence>
<evidence type="ECO:0000313" key="2">
    <source>
        <dbReference type="EMBL" id="KIY21239.1"/>
    </source>
</evidence>
<keyword evidence="1" id="KW-1133">Transmembrane helix</keyword>
<feature type="transmembrane region" description="Helical" evidence="1">
    <location>
        <begin position="147"/>
        <end position="168"/>
    </location>
</feature>
<dbReference type="Proteomes" id="UP000032512">
    <property type="component" value="Unassembled WGS sequence"/>
</dbReference>
<dbReference type="PATRIC" id="fig|285983.3.peg.1903"/>
<proteinExistence type="predicted"/>
<comment type="caution">
    <text evidence="2">The sequence shown here is derived from an EMBL/GenBank/DDBJ whole genome shotgun (WGS) entry which is preliminary data.</text>
</comment>
<sequence length="169" mass="18927">MPGRWIKIGGYTVIAVFSAMFILGFITGETDVMSALFKKGGTIAEIGAIAAFGLWIVRLLLRQLKKRKFEFSKWVQVVFKLLREHHTMIGWAAFSAALAHGSYFFLQANEEWQRVYSGLATLIGFAILVTVGLFLDKRAKGRKYQTFKKVHQAIAIIFGFALGIHLLVG</sequence>
<organism evidence="2 3">
    <name type="scientific">Mesobacillus subterraneus</name>
    <dbReference type="NCBI Taxonomy" id="285983"/>
    <lineage>
        <taxon>Bacteria</taxon>
        <taxon>Bacillati</taxon>
        <taxon>Bacillota</taxon>
        <taxon>Bacilli</taxon>
        <taxon>Bacillales</taxon>
        <taxon>Bacillaceae</taxon>
        <taxon>Mesobacillus</taxon>
    </lineage>
</organism>
<protein>
    <recommendedName>
        <fullName evidence="4">Iron reductase</fullName>
    </recommendedName>
</protein>
<keyword evidence="3" id="KW-1185">Reference proteome</keyword>
<dbReference type="EMBL" id="JXIQ01000117">
    <property type="protein sequence ID" value="KIY21239.1"/>
    <property type="molecule type" value="Genomic_DNA"/>
</dbReference>
<feature type="transmembrane region" description="Helical" evidence="1">
    <location>
        <begin position="40"/>
        <end position="61"/>
    </location>
</feature>
<keyword evidence="1" id="KW-0812">Transmembrane</keyword>
<dbReference type="RefSeq" id="WP_044395007.1">
    <property type="nucleotide sequence ID" value="NZ_JXIQ01000117.1"/>
</dbReference>
<evidence type="ECO:0000256" key="1">
    <source>
        <dbReference type="SAM" id="Phobius"/>
    </source>
</evidence>
<feature type="transmembrane region" description="Helical" evidence="1">
    <location>
        <begin position="118"/>
        <end position="135"/>
    </location>
</feature>
<evidence type="ECO:0000313" key="3">
    <source>
        <dbReference type="Proteomes" id="UP000032512"/>
    </source>
</evidence>
<reference evidence="2 3" key="1">
    <citation type="submission" date="2015-01" db="EMBL/GenBank/DDBJ databases">
        <title>Draft genome sequences of the supercritical CO2 tolerant bacteria Bacillus subterraneus MITOT1 and Bacillus cereus MIT0214.</title>
        <authorList>
            <person name="Peet K.C."/>
            <person name="Thompson J.R."/>
        </authorList>
    </citation>
    <scope>NUCLEOTIDE SEQUENCE [LARGE SCALE GENOMIC DNA]</scope>
    <source>
        <strain evidence="2 3">MITOT1</strain>
    </source>
</reference>
<dbReference type="AlphaFoldDB" id="A0A0D6Z672"/>
<name>A0A0D6Z672_9BACI</name>
<accession>A0A0D6Z672</accession>
<feature type="transmembrane region" description="Helical" evidence="1">
    <location>
        <begin position="9"/>
        <end position="28"/>
    </location>
</feature>
<dbReference type="OrthoDB" id="2871125at2"/>
<gene>
    <name evidence="2" type="ORF">UB32_14885</name>
</gene>
<keyword evidence="1" id="KW-0472">Membrane</keyword>